<accession>A0A443I086</accession>
<comment type="caution">
    <text evidence="2">The sequence shown here is derived from an EMBL/GenBank/DDBJ whole genome shotgun (WGS) entry which is preliminary data.</text>
</comment>
<dbReference type="Proteomes" id="UP000283841">
    <property type="component" value="Unassembled WGS sequence"/>
</dbReference>
<evidence type="ECO:0000313" key="3">
    <source>
        <dbReference type="Proteomes" id="UP000283841"/>
    </source>
</evidence>
<dbReference type="AlphaFoldDB" id="A0A443I086"/>
<dbReference type="VEuPathDB" id="FungiDB:C8Q69DRAFT_137826"/>
<evidence type="ECO:0000256" key="1">
    <source>
        <dbReference type="SAM" id="MobiDB-lite"/>
    </source>
</evidence>
<reference evidence="2 3" key="1">
    <citation type="journal article" date="2018" name="Front. Microbiol.">
        <title>Genomic and genetic insights into a cosmopolitan fungus, Paecilomyces variotii (Eurotiales).</title>
        <authorList>
            <person name="Urquhart A.S."/>
            <person name="Mondo S.J."/>
            <person name="Makela M.R."/>
            <person name="Hane J.K."/>
            <person name="Wiebenga A."/>
            <person name="He G."/>
            <person name="Mihaltcheva S."/>
            <person name="Pangilinan J."/>
            <person name="Lipzen A."/>
            <person name="Barry K."/>
            <person name="de Vries R.P."/>
            <person name="Grigoriev I.V."/>
            <person name="Idnurm A."/>
        </authorList>
    </citation>
    <scope>NUCLEOTIDE SEQUENCE [LARGE SCALE GENOMIC DNA]</scope>
    <source>
        <strain evidence="2 3">CBS 101075</strain>
    </source>
</reference>
<gene>
    <name evidence="2" type="ORF">C8Q69DRAFT_137826</name>
</gene>
<dbReference type="RefSeq" id="XP_028487121.1">
    <property type="nucleotide sequence ID" value="XM_028625386.1"/>
</dbReference>
<feature type="region of interest" description="Disordered" evidence="1">
    <location>
        <begin position="62"/>
        <end position="93"/>
    </location>
</feature>
<dbReference type="EMBL" id="RCNU01000002">
    <property type="protein sequence ID" value="RWQ97476.1"/>
    <property type="molecule type" value="Genomic_DNA"/>
</dbReference>
<sequence length="121" mass="13439">MYRRTSQGALVSPDDGSIASLSLTEMLLLLLLCGALGSRNDLLGRALSELCHVTIPEVKSLRQDRRSHTDLTKNQRSRHLHTPLPLTAKQDKTGRRSECSIPLFAPLSWPRFSARLPLLAP</sequence>
<dbReference type="GeneID" id="39594663"/>
<evidence type="ECO:0000313" key="2">
    <source>
        <dbReference type="EMBL" id="RWQ97476.1"/>
    </source>
</evidence>
<feature type="compositionally biased region" description="Basic and acidic residues" evidence="1">
    <location>
        <begin position="62"/>
        <end position="73"/>
    </location>
</feature>
<organism evidence="2 3">
    <name type="scientific">Byssochlamys spectabilis</name>
    <name type="common">Paecilomyces variotii</name>
    <dbReference type="NCBI Taxonomy" id="264951"/>
    <lineage>
        <taxon>Eukaryota</taxon>
        <taxon>Fungi</taxon>
        <taxon>Dikarya</taxon>
        <taxon>Ascomycota</taxon>
        <taxon>Pezizomycotina</taxon>
        <taxon>Eurotiomycetes</taxon>
        <taxon>Eurotiomycetidae</taxon>
        <taxon>Eurotiales</taxon>
        <taxon>Thermoascaceae</taxon>
        <taxon>Paecilomyces</taxon>
    </lineage>
</organism>
<name>A0A443I086_BYSSP</name>
<protein>
    <submittedName>
        <fullName evidence="2">Uncharacterized protein</fullName>
    </submittedName>
</protein>
<proteinExistence type="predicted"/>
<keyword evidence="3" id="KW-1185">Reference proteome</keyword>